<dbReference type="PANTHER" id="PTHR12855">
    <property type="entry name" value="DNA METHYLTRANSFERASE 1-ASSOCIATED PROTEIN 1 FAMILY MEMBER"/>
    <property type="match status" value="1"/>
</dbReference>
<evidence type="ECO:0000256" key="3">
    <source>
        <dbReference type="ARBA" id="ARBA00023015"/>
    </source>
</evidence>
<keyword evidence="5" id="KW-0539">Nucleus</keyword>
<accession>A0A819GJU7</accession>
<dbReference type="Pfam" id="PF16282">
    <property type="entry name" value="SANT_DAMP1_like"/>
    <property type="match status" value="1"/>
</dbReference>
<dbReference type="GO" id="GO:0000812">
    <property type="term" value="C:Swr1 complex"/>
    <property type="evidence" value="ECO:0007669"/>
    <property type="project" value="TreeGrafter"/>
</dbReference>
<dbReference type="InterPro" id="IPR032563">
    <property type="entry name" value="DAMP1_SANT-like"/>
</dbReference>
<dbReference type="EMBL" id="CAJOBF010000910">
    <property type="protein sequence ID" value="CAF3887533.1"/>
    <property type="molecule type" value="Genomic_DNA"/>
</dbReference>
<protein>
    <recommendedName>
        <fullName evidence="6">DNA methyltransferase 1-associated protein 1</fullName>
    </recommendedName>
</protein>
<evidence type="ECO:0000256" key="8">
    <source>
        <dbReference type="SAM" id="MobiDB-lite"/>
    </source>
</evidence>
<dbReference type="InterPro" id="IPR027109">
    <property type="entry name" value="Swc4/Dmap1"/>
</dbReference>
<reference evidence="11" key="1">
    <citation type="submission" date="2021-02" db="EMBL/GenBank/DDBJ databases">
        <authorList>
            <person name="Nowell W R."/>
        </authorList>
    </citation>
    <scope>NUCLEOTIDE SEQUENCE</scope>
</reference>
<evidence type="ECO:0000256" key="1">
    <source>
        <dbReference type="ARBA" id="ARBA00004123"/>
    </source>
</evidence>
<dbReference type="PANTHER" id="PTHR12855:SF10">
    <property type="entry name" value="DNA METHYLTRANSFERASE 1-ASSOCIATED PROTEIN 1"/>
    <property type="match status" value="1"/>
</dbReference>
<evidence type="ECO:0000259" key="9">
    <source>
        <dbReference type="Pfam" id="PF05499"/>
    </source>
</evidence>
<evidence type="ECO:0000259" key="10">
    <source>
        <dbReference type="Pfam" id="PF16282"/>
    </source>
</evidence>
<evidence type="ECO:0000256" key="2">
    <source>
        <dbReference type="ARBA" id="ARBA00022853"/>
    </source>
</evidence>
<dbReference type="FunFam" id="1.10.10.60:FF:000087">
    <property type="entry name" value="DNA methyltransferase 1-associated protein 1"/>
    <property type="match status" value="1"/>
</dbReference>
<dbReference type="AlphaFoldDB" id="A0A819GJU7"/>
<organism evidence="11 12">
    <name type="scientific">Rotaria magnacalcarata</name>
    <dbReference type="NCBI Taxonomy" id="392030"/>
    <lineage>
        <taxon>Eukaryota</taxon>
        <taxon>Metazoa</taxon>
        <taxon>Spiralia</taxon>
        <taxon>Gnathifera</taxon>
        <taxon>Rotifera</taxon>
        <taxon>Eurotatoria</taxon>
        <taxon>Bdelloidea</taxon>
        <taxon>Philodinida</taxon>
        <taxon>Philodinidae</taxon>
        <taxon>Rotaria</taxon>
    </lineage>
</organism>
<gene>
    <name evidence="11" type="ORF">UXM345_LOCUS9816</name>
</gene>
<dbReference type="GO" id="GO:0035267">
    <property type="term" value="C:NuA4 histone acetyltransferase complex"/>
    <property type="evidence" value="ECO:0007669"/>
    <property type="project" value="InterPro"/>
</dbReference>
<dbReference type="GO" id="GO:0006281">
    <property type="term" value="P:DNA repair"/>
    <property type="evidence" value="ECO:0007669"/>
    <property type="project" value="InterPro"/>
</dbReference>
<dbReference type="GO" id="GO:0006338">
    <property type="term" value="P:chromatin remodeling"/>
    <property type="evidence" value="ECO:0007669"/>
    <property type="project" value="InterPro"/>
</dbReference>
<sequence length="506" mass="58916">MANADVLDILSDTIPTTSRGAANKDEIIREKKKGPKKSIRRPEGMKREVWSLIAQDDRESVPIVPTDTKSGGNSYARWIKHSAMKVRSWQWTPFTNSARGPSDTFVLYHWQHKTNPDDPPQEYPFAKFNKHVDVPTYTDNEYEQYLQDKEWNRTETDVLFELCRKFELKFLIIHDRWNNILYPDRSVEDLKDRYYTICTTLEYARTKRHTDKYNFDAAHERRRKEQLNKLLSRTKAEEEEELYLMNELKRIENERKERERIISQDVQKFVQQQDQNISTTNNCIQRTVSSSSRRSSINQDYLQRLNSSSNRTSTTQRITTCDPPVGIKFPEFKRPGVFLRSQRMILPSSIPNKKLAVIDQVLKQCQLERNPMACEEIVDEFNDLRSDIILLFDLKNALNSAEYELQTSLHRLKGENGSTNMGVSSIQPSGAGINSSNEPSKTQFDFLLSQPNTPNENITSPRLSDSFEPTNIVRASTTFRSYLHNETVSNDRTIHQECSLGSYRFT</sequence>
<keyword evidence="7" id="KW-0175">Coiled coil</keyword>
<evidence type="ECO:0000256" key="7">
    <source>
        <dbReference type="SAM" id="Coils"/>
    </source>
</evidence>
<name>A0A819GJU7_9BILA</name>
<feature type="domain" description="DAMP1 SANT/Myb-like" evidence="10">
    <location>
        <begin position="123"/>
        <end position="201"/>
    </location>
</feature>
<comment type="subcellular location">
    <subcellularLocation>
        <location evidence="1">Nucleus</location>
    </subcellularLocation>
</comment>
<dbReference type="InterPro" id="IPR008468">
    <property type="entry name" value="DMAP1"/>
</dbReference>
<dbReference type="Gene3D" id="1.10.10.60">
    <property type="entry name" value="Homeodomain-like"/>
    <property type="match status" value="1"/>
</dbReference>
<dbReference type="GO" id="GO:0003714">
    <property type="term" value="F:transcription corepressor activity"/>
    <property type="evidence" value="ECO:0007669"/>
    <property type="project" value="TreeGrafter"/>
</dbReference>
<comment type="caution">
    <text evidence="11">The sequence shown here is derived from an EMBL/GenBank/DDBJ whole genome shotgun (WGS) entry which is preliminary data.</text>
</comment>
<evidence type="ECO:0000313" key="12">
    <source>
        <dbReference type="Proteomes" id="UP000663842"/>
    </source>
</evidence>
<evidence type="ECO:0000256" key="6">
    <source>
        <dbReference type="ARBA" id="ARBA00067416"/>
    </source>
</evidence>
<feature type="coiled-coil region" evidence="7">
    <location>
        <begin position="217"/>
        <end position="264"/>
    </location>
</feature>
<proteinExistence type="predicted"/>
<dbReference type="Pfam" id="PF05499">
    <property type="entry name" value="DMAP1"/>
    <property type="match status" value="1"/>
</dbReference>
<dbReference type="Proteomes" id="UP000663842">
    <property type="component" value="Unassembled WGS sequence"/>
</dbReference>
<keyword evidence="3" id="KW-0805">Transcription regulation</keyword>
<keyword evidence="4" id="KW-0804">Transcription</keyword>
<evidence type="ECO:0000256" key="4">
    <source>
        <dbReference type="ARBA" id="ARBA00023163"/>
    </source>
</evidence>
<feature type="region of interest" description="Disordered" evidence="8">
    <location>
        <begin position="424"/>
        <end position="466"/>
    </location>
</feature>
<evidence type="ECO:0000256" key="5">
    <source>
        <dbReference type="ARBA" id="ARBA00023242"/>
    </source>
</evidence>
<keyword evidence="2" id="KW-0156">Chromatin regulator</keyword>
<feature type="domain" description="DNA methyltransferase 1-associated 1" evidence="9">
    <location>
        <begin position="240"/>
        <end position="414"/>
    </location>
</feature>
<evidence type="ECO:0000313" key="11">
    <source>
        <dbReference type="EMBL" id="CAF3887533.1"/>
    </source>
</evidence>
<dbReference type="GO" id="GO:0000122">
    <property type="term" value="P:negative regulation of transcription by RNA polymerase II"/>
    <property type="evidence" value="ECO:0007669"/>
    <property type="project" value="TreeGrafter"/>
</dbReference>